<dbReference type="SMART" id="SM00345">
    <property type="entry name" value="HTH_GNTR"/>
    <property type="match status" value="1"/>
</dbReference>
<feature type="domain" description="HTH gntR-type" evidence="4">
    <location>
        <begin position="20"/>
        <end position="87"/>
    </location>
</feature>
<comment type="caution">
    <text evidence="5">The sequence shown here is derived from an EMBL/GenBank/DDBJ whole genome shotgun (WGS) entry which is preliminary data.</text>
</comment>
<keyword evidence="1" id="KW-0805">Transcription regulation</keyword>
<proteinExistence type="predicted"/>
<evidence type="ECO:0000313" key="6">
    <source>
        <dbReference type="Proteomes" id="UP001526337"/>
    </source>
</evidence>
<dbReference type="Gene3D" id="1.20.120.530">
    <property type="entry name" value="GntR ligand-binding domain-like"/>
    <property type="match status" value="1"/>
</dbReference>
<accession>A0ABT3K9S6</accession>
<dbReference type="PANTHER" id="PTHR43537:SF41">
    <property type="entry name" value="TRANSCRIPTIONAL REGULATORY PROTEIN"/>
    <property type="match status" value="1"/>
</dbReference>
<keyword evidence="2" id="KW-0238">DNA-binding</keyword>
<protein>
    <submittedName>
        <fullName evidence="5">GntR family transcriptional regulator</fullName>
    </submittedName>
</protein>
<dbReference type="InterPro" id="IPR008920">
    <property type="entry name" value="TF_FadR/GntR_C"/>
</dbReference>
<dbReference type="SUPFAM" id="SSF48008">
    <property type="entry name" value="GntR ligand-binding domain-like"/>
    <property type="match status" value="1"/>
</dbReference>
<dbReference type="Pfam" id="PF07729">
    <property type="entry name" value="FCD"/>
    <property type="match status" value="1"/>
</dbReference>
<evidence type="ECO:0000256" key="3">
    <source>
        <dbReference type="ARBA" id="ARBA00023163"/>
    </source>
</evidence>
<dbReference type="Gene3D" id="1.10.10.10">
    <property type="entry name" value="Winged helix-like DNA-binding domain superfamily/Winged helix DNA-binding domain"/>
    <property type="match status" value="1"/>
</dbReference>
<keyword evidence="6" id="KW-1185">Reference proteome</keyword>
<dbReference type="InterPro" id="IPR011711">
    <property type="entry name" value="GntR_C"/>
</dbReference>
<sequence length="233" mass="25940">MHKGPLRMGIVRHSTSLQVRTIADQLYYLIRKRILKGELAEGEPIRQDTIATELGISKIPLREALARLEQDGLVRSHANRGFTVNTLSAEEADEVFALRLQLEPTATVAGSRRATAADHALARATLAAVGNAAMQDDVDWGECNRAFHMSLIAPGAGTLTYTMIERLNVIADRYVRFHLGPMGRPEQANIQHGQILEAWINGDEKTLLKLSRSHIRNTHDDLRKELPRNGSRL</sequence>
<dbReference type="PANTHER" id="PTHR43537">
    <property type="entry name" value="TRANSCRIPTIONAL REGULATOR, GNTR FAMILY"/>
    <property type="match status" value="1"/>
</dbReference>
<evidence type="ECO:0000256" key="2">
    <source>
        <dbReference type="ARBA" id="ARBA00023125"/>
    </source>
</evidence>
<dbReference type="SUPFAM" id="SSF46785">
    <property type="entry name" value="Winged helix' DNA-binding domain"/>
    <property type="match status" value="1"/>
</dbReference>
<dbReference type="SMART" id="SM00895">
    <property type="entry name" value="FCD"/>
    <property type="match status" value="1"/>
</dbReference>
<dbReference type="PROSITE" id="PS50949">
    <property type="entry name" value="HTH_GNTR"/>
    <property type="match status" value="1"/>
</dbReference>
<dbReference type="RefSeq" id="WP_244182234.1">
    <property type="nucleotide sequence ID" value="NZ_JABJWD010000003.1"/>
</dbReference>
<dbReference type="InterPro" id="IPR036390">
    <property type="entry name" value="WH_DNA-bd_sf"/>
</dbReference>
<dbReference type="Proteomes" id="UP001526337">
    <property type="component" value="Unassembled WGS sequence"/>
</dbReference>
<dbReference type="CDD" id="cd07377">
    <property type="entry name" value="WHTH_GntR"/>
    <property type="match status" value="1"/>
</dbReference>
<organism evidence="5 6">
    <name type="scientific">Gluconacetobacter entanii</name>
    <dbReference type="NCBI Taxonomy" id="108528"/>
    <lineage>
        <taxon>Bacteria</taxon>
        <taxon>Pseudomonadati</taxon>
        <taxon>Pseudomonadota</taxon>
        <taxon>Alphaproteobacteria</taxon>
        <taxon>Acetobacterales</taxon>
        <taxon>Acetobacteraceae</taxon>
        <taxon>Gluconacetobacter</taxon>
    </lineage>
</organism>
<evidence type="ECO:0000256" key="1">
    <source>
        <dbReference type="ARBA" id="ARBA00023015"/>
    </source>
</evidence>
<dbReference type="EMBL" id="JANGSQ010000111">
    <property type="protein sequence ID" value="MCW4592182.1"/>
    <property type="molecule type" value="Genomic_DNA"/>
</dbReference>
<dbReference type="InterPro" id="IPR000524">
    <property type="entry name" value="Tscrpt_reg_HTH_GntR"/>
</dbReference>
<evidence type="ECO:0000313" key="5">
    <source>
        <dbReference type="EMBL" id="MCW4592182.1"/>
    </source>
</evidence>
<evidence type="ECO:0000259" key="4">
    <source>
        <dbReference type="PROSITE" id="PS50949"/>
    </source>
</evidence>
<reference evidence="5 6" key="1">
    <citation type="submission" date="2022-07" db="EMBL/GenBank/DDBJ databases">
        <title>Genome stability of Gluconacetobacter entanii AV429.</title>
        <authorList>
            <person name="Trcek J."/>
            <person name="Cepec E."/>
        </authorList>
    </citation>
    <scope>NUCLEOTIDE SEQUENCE [LARGE SCALE GENOMIC DNA]</scope>
    <source>
        <strain evidence="5 6">AV429_2022</strain>
    </source>
</reference>
<dbReference type="InterPro" id="IPR036388">
    <property type="entry name" value="WH-like_DNA-bd_sf"/>
</dbReference>
<gene>
    <name evidence="5" type="ORF">NO263_16480</name>
</gene>
<dbReference type="Pfam" id="PF00392">
    <property type="entry name" value="GntR"/>
    <property type="match status" value="1"/>
</dbReference>
<name>A0ABT3K9S6_9PROT</name>
<keyword evidence="3" id="KW-0804">Transcription</keyword>